<dbReference type="EMBL" id="BMLQ01000003">
    <property type="protein sequence ID" value="GGO44248.1"/>
    <property type="molecule type" value="Genomic_DNA"/>
</dbReference>
<comment type="caution">
    <text evidence="6">The sequence shown here is derived from an EMBL/GenBank/DDBJ whole genome shotgun (WGS) entry which is preliminary data.</text>
</comment>
<dbReference type="InterPro" id="IPR036390">
    <property type="entry name" value="WH_DNA-bd_sf"/>
</dbReference>
<dbReference type="SUPFAM" id="SSF46785">
    <property type="entry name" value="Winged helix' DNA-binding domain"/>
    <property type="match status" value="1"/>
</dbReference>
<evidence type="ECO:0000256" key="4">
    <source>
        <dbReference type="ARBA" id="ARBA00023163"/>
    </source>
</evidence>
<dbReference type="Proteomes" id="UP000642509">
    <property type="component" value="Unassembled WGS sequence"/>
</dbReference>
<protein>
    <submittedName>
        <fullName evidence="6">Transcriptional regulator</fullName>
    </submittedName>
</protein>
<keyword evidence="7" id="KW-1185">Reference proteome</keyword>
<evidence type="ECO:0000313" key="7">
    <source>
        <dbReference type="Proteomes" id="UP000642509"/>
    </source>
</evidence>
<evidence type="ECO:0000313" key="6">
    <source>
        <dbReference type="EMBL" id="GGO44248.1"/>
    </source>
</evidence>
<evidence type="ECO:0000256" key="3">
    <source>
        <dbReference type="ARBA" id="ARBA00023125"/>
    </source>
</evidence>
<comment type="similarity">
    <text evidence="1">Belongs to the LysR transcriptional regulatory family.</text>
</comment>
<dbReference type="InterPro" id="IPR000847">
    <property type="entry name" value="LysR_HTH_N"/>
</dbReference>
<evidence type="ECO:0000256" key="1">
    <source>
        <dbReference type="ARBA" id="ARBA00009437"/>
    </source>
</evidence>
<dbReference type="Pfam" id="PF03466">
    <property type="entry name" value="LysR_substrate"/>
    <property type="match status" value="1"/>
</dbReference>
<keyword evidence="3" id="KW-0238">DNA-binding</keyword>
<sequence length="324" mass="34989">MDLNLLRTFVAVYESRSLTGAAARLYVTQPAVSQALTRMRRQWDDPLFHRVGRTMEPTAAAQSIYPSFRDALMTIDRALDAVHSFDPATSDRRFTVAMSELGEIGYFPALFAAVRSAAPGIGIDVVSLDLDQLPDWLARGTVDLAVTSLPISGSFEHQVLKSERYAVLMGQHHPLAADGTDGVAPALTMDDYLRADHAVVAGDSGRPALDAALRRLGAPIHPAVSLRHFASLPPLLSAPNPLIATVPASIARGWAETWPLVLRDLPFELPGVEISLLKRTTSQHTAALDWFHGTVLRALRGDPGEFSSIGARNPLGPGPDRMVP</sequence>
<dbReference type="PANTHER" id="PTHR30118">
    <property type="entry name" value="HTH-TYPE TRANSCRIPTIONAL REGULATOR LEUO-RELATED"/>
    <property type="match status" value="1"/>
</dbReference>
<dbReference type="InterPro" id="IPR050389">
    <property type="entry name" value="LysR-type_TF"/>
</dbReference>
<gene>
    <name evidence="6" type="ORF">GCM10010977_14230</name>
</gene>
<evidence type="ECO:0000256" key="2">
    <source>
        <dbReference type="ARBA" id="ARBA00023015"/>
    </source>
</evidence>
<dbReference type="SUPFAM" id="SSF53850">
    <property type="entry name" value="Periplasmic binding protein-like II"/>
    <property type="match status" value="1"/>
</dbReference>
<organism evidence="6 7">
    <name type="scientific">Citricoccus zhacaiensis</name>
    <dbReference type="NCBI Taxonomy" id="489142"/>
    <lineage>
        <taxon>Bacteria</taxon>
        <taxon>Bacillati</taxon>
        <taxon>Actinomycetota</taxon>
        <taxon>Actinomycetes</taxon>
        <taxon>Micrococcales</taxon>
        <taxon>Micrococcaceae</taxon>
        <taxon>Citricoccus</taxon>
    </lineage>
</organism>
<name>A0ABQ2LX87_9MICC</name>
<dbReference type="RefSeq" id="WP_188805475.1">
    <property type="nucleotide sequence ID" value="NZ_BAAAOU010000004.1"/>
</dbReference>
<dbReference type="Gene3D" id="3.40.190.10">
    <property type="entry name" value="Periplasmic binding protein-like II"/>
    <property type="match status" value="2"/>
</dbReference>
<dbReference type="PRINTS" id="PR00039">
    <property type="entry name" value="HTHLYSR"/>
</dbReference>
<proteinExistence type="inferred from homology"/>
<evidence type="ECO:0000259" key="5">
    <source>
        <dbReference type="PROSITE" id="PS50931"/>
    </source>
</evidence>
<dbReference type="PROSITE" id="PS50931">
    <property type="entry name" value="HTH_LYSR"/>
    <property type="match status" value="1"/>
</dbReference>
<feature type="domain" description="HTH lysR-type" evidence="5">
    <location>
        <begin position="1"/>
        <end position="58"/>
    </location>
</feature>
<accession>A0ABQ2LX87</accession>
<keyword evidence="2" id="KW-0805">Transcription regulation</keyword>
<reference evidence="7" key="1">
    <citation type="journal article" date="2019" name="Int. J. Syst. Evol. Microbiol.">
        <title>The Global Catalogue of Microorganisms (GCM) 10K type strain sequencing project: providing services to taxonomists for standard genome sequencing and annotation.</title>
        <authorList>
            <consortium name="The Broad Institute Genomics Platform"/>
            <consortium name="The Broad Institute Genome Sequencing Center for Infectious Disease"/>
            <person name="Wu L."/>
            <person name="Ma J."/>
        </authorList>
    </citation>
    <scope>NUCLEOTIDE SEQUENCE [LARGE SCALE GENOMIC DNA]</scope>
    <source>
        <strain evidence="7">CGMCC 1.7064</strain>
    </source>
</reference>
<dbReference type="Pfam" id="PF00126">
    <property type="entry name" value="HTH_1"/>
    <property type="match status" value="1"/>
</dbReference>
<dbReference type="InterPro" id="IPR005119">
    <property type="entry name" value="LysR_subst-bd"/>
</dbReference>
<keyword evidence="4" id="KW-0804">Transcription</keyword>
<dbReference type="InterPro" id="IPR036388">
    <property type="entry name" value="WH-like_DNA-bd_sf"/>
</dbReference>
<dbReference type="PANTHER" id="PTHR30118:SF15">
    <property type="entry name" value="TRANSCRIPTIONAL REGULATORY PROTEIN"/>
    <property type="match status" value="1"/>
</dbReference>
<dbReference type="Gene3D" id="1.10.10.10">
    <property type="entry name" value="Winged helix-like DNA-binding domain superfamily/Winged helix DNA-binding domain"/>
    <property type="match status" value="1"/>
</dbReference>